<dbReference type="GO" id="GO:0005524">
    <property type="term" value="F:ATP binding"/>
    <property type="evidence" value="ECO:0007669"/>
    <property type="project" value="UniProtKB-KW"/>
</dbReference>
<dbReference type="InterPro" id="IPR011009">
    <property type="entry name" value="Kinase-like_dom_sf"/>
</dbReference>
<evidence type="ECO:0000256" key="3">
    <source>
        <dbReference type="ARBA" id="ARBA00022679"/>
    </source>
</evidence>
<sequence length="144" mass="15945">DLKPSNLLIDQHSHLKLTDFRLSRIGLLGRQTREPMDMGMRHRTRYDSRSRPLSIDSGFLSSPLLSTEMIDGGSYFNQVTHPPSLTSTDHRLGLYSRGHTPPGEQKFAGTPDYLAPETTLGLRGDAAAVDWVSTSSLPCAFSRC</sequence>
<dbReference type="EC" id="2.7.11.1" evidence="1"/>
<dbReference type="GeneID" id="64669935"/>
<keyword evidence="4" id="KW-0547">Nucleotide-binding</keyword>
<evidence type="ECO:0000256" key="5">
    <source>
        <dbReference type="ARBA" id="ARBA00022777"/>
    </source>
</evidence>
<reference evidence="10" key="1">
    <citation type="journal article" date="2020" name="New Phytol.">
        <title>Comparative genomics reveals dynamic genome evolution in host specialist ectomycorrhizal fungi.</title>
        <authorList>
            <person name="Lofgren L.A."/>
            <person name="Nguyen N.H."/>
            <person name="Vilgalys R."/>
            <person name="Ruytinx J."/>
            <person name="Liao H.L."/>
            <person name="Branco S."/>
            <person name="Kuo A."/>
            <person name="LaButti K."/>
            <person name="Lipzen A."/>
            <person name="Andreopoulos W."/>
            <person name="Pangilinan J."/>
            <person name="Riley R."/>
            <person name="Hundley H."/>
            <person name="Na H."/>
            <person name="Barry K."/>
            <person name="Grigoriev I.V."/>
            <person name="Stajich J.E."/>
            <person name="Kennedy P.G."/>
        </authorList>
    </citation>
    <scope>NUCLEOTIDE SEQUENCE</scope>
    <source>
        <strain evidence="10">FC203</strain>
    </source>
</reference>
<evidence type="ECO:0000256" key="6">
    <source>
        <dbReference type="ARBA" id="ARBA00022840"/>
    </source>
</evidence>
<accession>A0AAD4DYV9</accession>
<evidence type="ECO:0000313" key="10">
    <source>
        <dbReference type="EMBL" id="KAG1896086.1"/>
    </source>
</evidence>
<evidence type="ECO:0000256" key="2">
    <source>
        <dbReference type="ARBA" id="ARBA00022527"/>
    </source>
</evidence>
<dbReference type="Gene3D" id="1.10.510.10">
    <property type="entry name" value="Transferase(Phosphotransferase) domain 1"/>
    <property type="match status" value="1"/>
</dbReference>
<dbReference type="PANTHER" id="PTHR24356">
    <property type="entry name" value="SERINE/THREONINE-PROTEIN KINASE"/>
    <property type="match status" value="1"/>
</dbReference>
<keyword evidence="6" id="KW-0067">ATP-binding</keyword>
<dbReference type="GO" id="GO:0035556">
    <property type="term" value="P:intracellular signal transduction"/>
    <property type="evidence" value="ECO:0007669"/>
    <property type="project" value="TreeGrafter"/>
</dbReference>
<gene>
    <name evidence="10" type="ORF">F5891DRAFT_959233</name>
</gene>
<dbReference type="EMBL" id="JABBWK010000059">
    <property type="protein sequence ID" value="KAG1896086.1"/>
    <property type="molecule type" value="Genomic_DNA"/>
</dbReference>
<evidence type="ECO:0000256" key="1">
    <source>
        <dbReference type="ARBA" id="ARBA00012513"/>
    </source>
</evidence>
<name>A0AAD4DYV9_9AGAM</name>
<feature type="non-terminal residue" evidence="10">
    <location>
        <position position="1"/>
    </location>
</feature>
<dbReference type="PROSITE" id="PS50011">
    <property type="entry name" value="PROTEIN_KINASE_DOM"/>
    <property type="match status" value="1"/>
</dbReference>
<evidence type="ECO:0000256" key="8">
    <source>
        <dbReference type="ARBA" id="ARBA00048679"/>
    </source>
</evidence>
<keyword evidence="3" id="KW-0808">Transferase</keyword>
<organism evidence="10 11">
    <name type="scientific">Suillus fuscotomentosus</name>
    <dbReference type="NCBI Taxonomy" id="1912939"/>
    <lineage>
        <taxon>Eukaryota</taxon>
        <taxon>Fungi</taxon>
        <taxon>Dikarya</taxon>
        <taxon>Basidiomycota</taxon>
        <taxon>Agaricomycotina</taxon>
        <taxon>Agaricomycetes</taxon>
        <taxon>Agaricomycetidae</taxon>
        <taxon>Boletales</taxon>
        <taxon>Suillineae</taxon>
        <taxon>Suillaceae</taxon>
        <taxon>Suillus</taxon>
    </lineage>
</organism>
<keyword evidence="5" id="KW-0418">Kinase</keyword>
<keyword evidence="11" id="KW-1185">Reference proteome</keyword>
<protein>
    <recommendedName>
        <fullName evidence="1">non-specific serine/threonine protein kinase</fullName>
        <ecNumber evidence="1">2.7.11.1</ecNumber>
    </recommendedName>
</protein>
<dbReference type="InterPro" id="IPR000719">
    <property type="entry name" value="Prot_kinase_dom"/>
</dbReference>
<feature type="domain" description="Protein kinase" evidence="9">
    <location>
        <begin position="1"/>
        <end position="144"/>
    </location>
</feature>
<comment type="catalytic activity">
    <reaction evidence="8">
        <text>L-seryl-[protein] + ATP = O-phospho-L-seryl-[protein] + ADP + H(+)</text>
        <dbReference type="Rhea" id="RHEA:17989"/>
        <dbReference type="Rhea" id="RHEA-COMP:9863"/>
        <dbReference type="Rhea" id="RHEA-COMP:11604"/>
        <dbReference type="ChEBI" id="CHEBI:15378"/>
        <dbReference type="ChEBI" id="CHEBI:29999"/>
        <dbReference type="ChEBI" id="CHEBI:30616"/>
        <dbReference type="ChEBI" id="CHEBI:83421"/>
        <dbReference type="ChEBI" id="CHEBI:456216"/>
        <dbReference type="EC" id="2.7.11.1"/>
    </reaction>
</comment>
<dbReference type="InterPro" id="IPR050236">
    <property type="entry name" value="Ser_Thr_kinase_AGC"/>
</dbReference>
<dbReference type="RefSeq" id="XP_041221662.1">
    <property type="nucleotide sequence ID" value="XM_041375637.1"/>
</dbReference>
<evidence type="ECO:0000313" key="11">
    <source>
        <dbReference type="Proteomes" id="UP001195769"/>
    </source>
</evidence>
<proteinExistence type="predicted"/>
<dbReference type="SUPFAM" id="SSF56112">
    <property type="entry name" value="Protein kinase-like (PK-like)"/>
    <property type="match status" value="1"/>
</dbReference>
<dbReference type="GO" id="GO:0005737">
    <property type="term" value="C:cytoplasm"/>
    <property type="evidence" value="ECO:0007669"/>
    <property type="project" value="TreeGrafter"/>
</dbReference>
<dbReference type="GO" id="GO:0004674">
    <property type="term" value="F:protein serine/threonine kinase activity"/>
    <property type="evidence" value="ECO:0007669"/>
    <property type="project" value="UniProtKB-KW"/>
</dbReference>
<keyword evidence="2" id="KW-0723">Serine/threonine-protein kinase</keyword>
<dbReference type="Proteomes" id="UP001195769">
    <property type="component" value="Unassembled WGS sequence"/>
</dbReference>
<comment type="caution">
    <text evidence="10">The sequence shown here is derived from an EMBL/GenBank/DDBJ whole genome shotgun (WGS) entry which is preliminary data.</text>
</comment>
<dbReference type="GO" id="GO:0005634">
    <property type="term" value="C:nucleus"/>
    <property type="evidence" value="ECO:0007669"/>
    <property type="project" value="TreeGrafter"/>
</dbReference>
<dbReference type="PANTHER" id="PTHR24356:SF1">
    <property type="entry name" value="SERINE_THREONINE-PROTEIN KINASE GREATWALL"/>
    <property type="match status" value="1"/>
</dbReference>
<dbReference type="AlphaFoldDB" id="A0AAD4DYV9"/>
<evidence type="ECO:0000259" key="9">
    <source>
        <dbReference type="PROSITE" id="PS50011"/>
    </source>
</evidence>
<comment type="catalytic activity">
    <reaction evidence="7">
        <text>L-threonyl-[protein] + ATP = O-phospho-L-threonyl-[protein] + ADP + H(+)</text>
        <dbReference type="Rhea" id="RHEA:46608"/>
        <dbReference type="Rhea" id="RHEA-COMP:11060"/>
        <dbReference type="Rhea" id="RHEA-COMP:11605"/>
        <dbReference type="ChEBI" id="CHEBI:15378"/>
        <dbReference type="ChEBI" id="CHEBI:30013"/>
        <dbReference type="ChEBI" id="CHEBI:30616"/>
        <dbReference type="ChEBI" id="CHEBI:61977"/>
        <dbReference type="ChEBI" id="CHEBI:456216"/>
        <dbReference type="EC" id="2.7.11.1"/>
    </reaction>
</comment>
<evidence type="ECO:0000256" key="7">
    <source>
        <dbReference type="ARBA" id="ARBA00047899"/>
    </source>
</evidence>
<evidence type="ECO:0000256" key="4">
    <source>
        <dbReference type="ARBA" id="ARBA00022741"/>
    </source>
</evidence>